<dbReference type="InParanoid" id="A0A2K2CHM3"/>
<protein>
    <submittedName>
        <fullName evidence="1 2">Uncharacterized protein</fullName>
    </submittedName>
</protein>
<organism evidence="1">
    <name type="scientific">Brachypodium distachyon</name>
    <name type="common">Purple false brome</name>
    <name type="synonym">Trachynia distachya</name>
    <dbReference type="NCBI Taxonomy" id="15368"/>
    <lineage>
        <taxon>Eukaryota</taxon>
        <taxon>Viridiplantae</taxon>
        <taxon>Streptophyta</taxon>
        <taxon>Embryophyta</taxon>
        <taxon>Tracheophyta</taxon>
        <taxon>Spermatophyta</taxon>
        <taxon>Magnoliopsida</taxon>
        <taxon>Liliopsida</taxon>
        <taxon>Poales</taxon>
        <taxon>Poaceae</taxon>
        <taxon>BOP clade</taxon>
        <taxon>Pooideae</taxon>
        <taxon>Stipodae</taxon>
        <taxon>Brachypodieae</taxon>
        <taxon>Brachypodium</taxon>
    </lineage>
</organism>
<gene>
    <name evidence="1" type="ORF">BRADI_5g16460v3</name>
</gene>
<evidence type="ECO:0000313" key="3">
    <source>
        <dbReference type="Proteomes" id="UP000008810"/>
    </source>
</evidence>
<keyword evidence="3" id="KW-1185">Reference proteome</keyword>
<reference evidence="1" key="2">
    <citation type="submission" date="2017-06" db="EMBL/GenBank/DDBJ databases">
        <title>WGS assembly of Brachypodium distachyon.</title>
        <authorList>
            <consortium name="The International Brachypodium Initiative"/>
            <person name="Lucas S."/>
            <person name="Harmon-Smith M."/>
            <person name="Lail K."/>
            <person name="Tice H."/>
            <person name="Grimwood J."/>
            <person name="Bruce D."/>
            <person name="Barry K."/>
            <person name="Shu S."/>
            <person name="Lindquist E."/>
            <person name="Wang M."/>
            <person name="Pitluck S."/>
            <person name="Vogel J.P."/>
            <person name="Garvin D.F."/>
            <person name="Mockler T.C."/>
            <person name="Schmutz J."/>
            <person name="Rokhsar D."/>
            <person name="Bevan M.W."/>
        </authorList>
    </citation>
    <scope>NUCLEOTIDE SEQUENCE</scope>
    <source>
        <strain evidence="1">Bd21</strain>
    </source>
</reference>
<sequence length="69" mass="7803">MNTPTCKRNDIFALGKKIRNEEASPFDFFLSRSHDPPGIRDQRPVRRTWPATGTEGLAAGSRFVRNSLN</sequence>
<dbReference type="Gramene" id="PNT61529">
    <property type="protein sequence ID" value="PNT61529"/>
    <property type="gene ID" value="BRADI_5g16460v3"/>
</dbReference>
<evidence type="ECO:0000313" key="1">
    <source>
        <dbReference type="EMBL" id="PNT61529.1"/>
    </source>
</evidence>
<dbReference type="EMBL" id="CM000884">
    <property type="protein sequence ID" value="PNT61529.1"/>
    <property type="molecule type" value="Genomic_DNA"/>
</dbReference>
<reference evidence="1 2" key="1">
    <citation type="journal article" date="2010" name="Nature">
        <title>Genome sequencing and analysis of the model grass Brachypodium distachyon.</title>
        <authorList>
            <consortium name="International Brachypodium Initiative"/>
        </authorList>
    </citation>
    <scope>NUCLEOTIDE SEQUENCE [LARGE SCALE GENOMIC DNA]</scope>
    <source>
        <strain evidence="1 2">Bd21</strain>
    </source>
</reference>
<name>A0A2K2CHM3_BRADI</name>
<reference evidence="2" key="3">
    <citation type="submission" date="2018-08" db="UniProtKB">
        <authorList>
            <consortium name="EnsemblPlants"/>
        </authorList>
    </citation>
    <scope>IDENTIFICATION</scope>
    <source>
        <strain evidence="2">cv. Bd21</strain>
    </source>
</reference>
<proteinExistence type="predicted"/>
<accession>A0A2K2CHM3</accession>
<dbReference type="AlphaFoldDB" id="A0A2K2CHM3"/>
<dbReference type="EnsemblPlants" id="PNT61529">
    <property type="protein sequence ID" value="PNT61529"/>
    <property type="gene ID" value="BRADI_5g16460v3"/>
</dbReference>
<dbReference type="Proteomes" id="UP000008810">
    <property type="component" value="Chromosome 5"/>
</dbReference>
<evidence type="ECO:0000313" key="2">
    <source>
        <dbReference type="EnsemblPlants" id="PNT61529"/>
    </source>
</evidence>